<sequence>MTYLLVPLCLCLAAVFLLQESKKRYVPAVVLKGLASACFVILGFLLSGGSPTAKLITAGLLLGCIADVLLNLRMVFPKKGQLIFLVGIIVFLSGHILYLIAILKGAAPLWICVIIGVILTALLMKWIFARITAKKAFKIFGIVYIGAIMLLNCVAIGNLIVSPSAFTAVFAAGAVLFLLSDIVLILNTFGKETRQSLRVMNISLYYLGQLLIALSLLYLR</sequence>
<evidence type="ECO:0000313" key="2">
    <source>
        <dbReference type="Proteomes" id="UP000192328"/>
    </source>
</evidence>
<proteinExistence type="predicted"/>
<dbReference type="Proteomes" id="UP000192328">
    <property type="component" value="Unassembled WGS sequence"/>
</dbReference>
<comment type="caution">
    <text evidence="1">The sequence shown here is derived from an EMBL/GenBank/DDBJ whole genome shotgun (WGS) entry which is preliminary data.</text>
</comment>
<organism evidence="1 2">
    <name type="scientific">Aristaeella lactis</name>
    <dbReference type="NCBI Taxonomy" id="3046383"/>
    <lineage>
        <taxon>Bacteria</taxon>
        <taxon>Bacillati</taxon>
        <taxon>Bacillota</taxon>
        <taxon>Clostridia</taxon>
        <taxon>Eubacteriales</taxon>
        <taxon>Aristaeellaceae</taxon>
        <taxon>Aristaeella</taxon>
    </lineage>
</organism>
<dbReference type="EMBL" id="FWXZ01000006">
    <property type="protein sequence ID" value="SMC79888.1"/>
    <property type="molecule type" value="Genomic_DNA"/>
</dbReference>
<protein>
    <submittedName>
        <fullName evidence="1">Uncharacterized membrane protein YhhN</fullName>
    </submittedName>
</protein>
<keyword evidence="2" id="KW-1185">Reference proteome</keyword>
<gene>
    <name evidence="1" type="ORF">SAMN06297397_2559</name>
</gene>
<reference evidence="1" key="1">
    <citation type="submission" date="2017-04" db="EMBL/GenBank/DDBJ databases">
        <authorList>
            <person name="Varghese N."/>
            <person name="Submissions S."/>
        </authorList>
    </citation>
    <scope>NUCLEOTIDE SEQUENCE</scope>
    <source>
        <strain evidence="1">WTE2008</strain>
    </source>
</reference>
<evidence type="ECO:0000313" key="1">
    <source>
        <dbReference type="EMBL" id="SMC79888.1"/>
    </source>
</evidence>
<accession>A0AC61PNX3</accession>
<name>A0AC61PNX3_9FIRM</name>